<organism evidence="4 5">
    <name type="scientific">Fusarium sarcochroum</name>
    <dbReference type="NCBI Taxonomy" id="1208366"/>
    <lineage>
        <taxon>Eukaryota</taxon>
        <taxon>Fungi</taxon>
        <taxon>Dikarya</taxon>
        <taxon>Ascomycota</taxon>
        <taxon>Pezizomycotina</taxon>
        <taxon>Sordariomycetes</taxon>
        <taxon>Hypocreomycetidae</taxon>
        <taxon>Hypocreales</taxon>
        <taxon>Nectriaceae</taxon>
        <taxon>Fusarium</taxon>
        <taxon>Fusarium lateritium species complex</taxon>
    </lineage>
</organism>
<dbReference type="CDD" id="cd00067">
    <property type="entry name" value="GAL4"/>
    <property type="match status" value="1"/>
</dbReference>
<dbReference type="Proteomes" id="UP000622797">
    <property type="component" value="Unassembled WGS sequence"/>
</dbReference>
<feature type="compositionally biased region" description="Pro residues" evidence="2">
    <location>
        <begin position="63"/>
        <end position="75"/>
    </location>
</feature>
<dbReference type="Pfam" id="PF00172">
    <property type="entry name" value="Zn_clus"/>
    <property type="match status" value="1"/>
</dbReference>
<dbReference type="SMART" id="SM00066">
    <property type="entry name" value="GAL4"/>
    <property type="match status" value="1"/>
</dbReference>
<feature type="region of interest" description="Disordered" evidence="2">
    <location>
        <begin position="58"/>
        <end position="99"/>
    </location>
</feature>
<name>A0A8H4TRY3_9HYPO</name>
<dbReference type="OrthoDB" id="6133115at2759"/>
<dbReference type="PANTHER" id="PTHR47785">
    <property type="entry name" value="ZN(II)2CYS6 TRANSCRIPTION FACTOR (EUROFUNG)-RELATED-RELATED"/>
    <property type="match status" value="1"/>
</dbReference>
<dbReference type="InterPro" id="IPR036864">
    <property type="entry name" value="Zn2-C6_fun-type_DNA-bd_sf"/>
</dbReference>
<dbReference type="PROSITE" id="PS00463">
    <property type="entry name" value="ZN2_CY6_FUNGAL_1"/>
    <property type="match status" value="1"/>
</dbReference>
<keyword evidence="1" id="KW-0539">Nucleus</keyword>
<dbReference type="SUPFAM" id="SSF57701">
    <property type="entry name" value="Zn2/Cys6 DNA-binding domain"/>
    <property type="match status" value="1"/>
</dbReference>
<evidence type="ECO:0000313" key="5">
    <source>
        <dbReference type="Proteomes" id="UP000622797"/>
    </source>
</evidence>
<reference evidence="4" key="1">
    <citation type="journal article" date="2020" name="BMC Genomics">
        <title>Correction to: Identification and distribution of gene clusters required for synthesis of sphingolipid metabolism inhibitors in diverse species of the filamentous fungus Fusarium.</title>
        <authorList>
            <person name="Kim H.S."/>
            <person name="Lohmar J.M."/>
            <person name="Busman M."/>
            <person name="Brown D.W."/>
            <person name="Naumann T.A."/>
            <person name="Divon H.H."/>
            <person name="Lysoe E."/>
            <person name="Uhlig S."/>
            <person name="Proctor R.H."/>
        </authorList>
    </citation>
    <scope>NUCLEOTIDE SEQUENCE</scope>
    <source>
        <strain evidence="4">NRRL 20472</strain>
    </source>
</reference>
<evidence type="ECO:0000259" key="3">
    <source>
        <dbReference type="PROSITE" id="PS50048"/>
    </source>
</evidence>
<keyword evidence="5" id="KW-1185">Reference proteome</keyword>
<accession>A0A8H4TRY3</accession>
<gene>
    <name evidence="4" type="ORF">FSARC_9115</name>
</gene>
<comment type="caution">
    <text evidence="4">The sequence shown here is derived from an EMBL/GenBank/DDBJ whole genome shotgun (WGS) entry which is preliminary data.</text>
</comment>
<dbReference type="Gene3D" id="4.10.240.10">
    <property type="entry name" value="Zn(2)-C6 fungal-type DNA-binding domain"/>
    <property type="match status" value="1"/>
</dbReference>
<dbReference type="GO" id="GO:0008270">
    <property type="term" value="F:zinc ion binding"/>
    <property type="evidence" value="ECO:0007669"/>
    <property type="project" value="InterPro"/>
</dbReference>
<dbReference type="InterPro" id="IPR001138">
    <property type="entry name" value="Zn2Cys6_DnaBD"/>
</dbReference>
<dbReference type="InterPro" id="IPR053181">
    <property type="entry name" value="EcdB-like_regulator"/>
</dbReference>
<sequence length="258" mass="28540">MVVHNTHHVLPALHVMLLTMLRARILLNLSSIPQLRRRLRNRITISIVAIMSQSPTLLLESQHPPPPPGAYPENPPRQVTYEGPSSMHPTPGGNHASSSPLPAPVLDLAFYEQHGGHLSSRPVKKKNQRASMACDSCRQLKAKCDEMKPCKTCKEKDIECKYRDPEPKPYARADKAQDGILEGFGLVQTSLNSIMSHLGRVDQRLTKMESLLPKHLATSALETEPSVEDGYKRASASPCVADGASADPYYNNARHHHT</sequence>
<dbReference type="EMBL" id="JABEXW010000518">
    <property type="protein sequence ID" value="KAF4962832.1"/>
    <property type="molecule type" value="Genomic_DNA"/>
</dbReference>
<dbReference type="PROSITE" id="PS50048">
    <property type="entry name" value="ZN2_CY6_FUNGAL_2"/>
    <property type="match status" value="1"/>
</dbReference>
<dbReference type="AlphaFoldDB" id="A0A8H4TRY3"/>
<evidence type="ECO:0000256" key="1">
    <source>
        <dbReference type="ARBA" id="ARBA00023242"/>
    </source>
</evidence>
<dbReference type="GO" id="GO:0000981">
    <property type="term" value="F:DNA-binding transcription factor activity, RNA polymerase II-specific"/>
    <property type="evidence" value="ECO:0007669"/>
    <property type="project" value="InterPro"/>
</dbReference>
<evidence type="ECO:0000313" key="4">
    <source>
        <dbReference type="EMBL" id="KAF4962832.1"/>
    </source>
</evidence>
<feature type="domain" description="Zn(2)-C6 fungal-type" evidence="3">
    <location>
        <begin position="133"/>
        <end position="162"/>
    </location>
</feature>
<reference evidence="4" key="2">
    <citation type="submission" date="2020-05" db="EMBL/GenBank/DDBJ databases">
        <authorList>
            <person name="Kim H.-S."/>
            <person name="Proctor R.H."/>
            <person name="Brown D.W."/>
        </authorList>
    </citation>
    <scope>NUCLEOTIDE SEQUENCE</scope>
    <source>
        <strain evidence="4">NRRL 20472</strain>
    </source>
</reference>
<proteinExistence type="predicted"/>
<evidence type="ECO:0000256" key="2">
    <source>
        <dbReference type="SAM" id="MobiDB-lite"/>
    </source>
</evidence>
<protein>
    <recommendedName>
        <fullName evidence="3">Zn(2)-C6 fungal-type domain-containing protein</fullName>
    </recommendedName>
</protein>